<feature type="region of interest" description="Disordered" evidence="6">
    <location>
        <begin position="335"/>
        <end position="412"/>
    </location>
</feature>
<evidence type="ECO:0000313" key="9">
    <source>
        <dbReference type="EMBL" id="KAF2458565.1"/>
    </source>
</evidence>
<keyword evidence="2 7" id="KW-0812">Transmembrane</keyword>
<evidence type="ECO:0000256" key="4">
    <source>
        <dbReference type="ARBA" id="ARBA00023136"/>
    </source>
</evidence>
<evidence type="ECO:0000256" key="7">
    <source>
        <dbReference type="SAM" id="Phobius"/>
    </source>
</evidence>
<dbReference type="Proteomes" id="UP000799766">
    <property type="component" value="Unassembled WGS sequence"/>
</dbReference>
<feature type="transmembrane region" description="Helical" evidence="7">
    <location>
        <begin position="27"/>
        <end position="47"/>
    </location>
</feature>
<organism evidence="9 10">
    <name type="scientific">Lineolata rhizophorae</name>
    <dbReference type="NCBI Taxonomy" id="578093"/>
    <lineage>
        <taxon>Eukaryota</taxon>
        <taxon>Fungi</taxon>
        <taxon>Dikarya</taxon>
        <taxon>Ascomycota</taxon>
        <taxon>Pezizomycotina</taxon>
        <taxon>Dothideomycetes</taxon>
        <taxon>Dothideomycetes incertae sedis</taxon>
        <taxon>Lineolatales</taxon>
        <taxon>Lineolataceae</taxon>
        <taxon>Lineolata</taxon>
    </lineage>
</organism>
<gene>
    <name evidence="9" type="ORF">BDY21DRAFT_274924</name>
</gene>
<feature type="transmembrane region" description="Helical" evidence="7">
    <location>
        <begin position="189"/>
        <end position="212"/>
    </location>
</feature>
<evidence type="ECO:0000256" key="3">
    <source>
        <dbReference type="ARBA" id="ARBA00022989"/>
    </source>
</evidence>
<dbReference type="Pfam" id="PF20684">
    <property type="entry name" value="Fung_rhodopsin"/>
    <property type="match status" value="1"/>
</dbReference>
<keyword evidence="10" id="KW-1185">Reference proteome</keyword>
<dbReference type="EMBL" id="MU001677">
    <property type="protein sequence ID" value="KAF2458565.1"/>
    <property type="molecule type" value="Genomic_DNA"/>
</dbReference>
<dbReference type="OrthoDB" id="5398233at2759"/>
<reference evidence="9" key="1">
    <citation type="journal article" date="2020" name="Stud. Mycol.">
        <title>101 Dothideomycetes genomes: a test case for predicting lifestyles and emergence of pathogens.</title>
        <authorList>
            <person name="Haridas S."/>
            <person name="Albert R."/>
            <person name="Binder M."/>
            <person name="Bloem J."/>
            <person name="Labutti K."/>
            <person name="Salamov A."/>
            <person name="Andreopoulos B."/>
            <person name="Baker S."/>
            <person name="Barry K."/>
            <person name="Bills G."/>
            <person name="Bluhm B."/>
            <person name="Cannon C."/>
            <person name="Castanera R."/>
            <person name="Culley D."/>
            <person name="Daum C."/>
            <person name="Ezra D."/>
            <person name="Gonzalez J."/>
            <person name="Henrissat B."/>
            <person name="Kuo A."/>
            <person name="Liang C."/>
            <person name="Lipzen A."/>
            <person name="Lutzoni F."/>
            <person name="Magnuson J."/>
            <person name="Mondo S."/>
            <person name="Nolan M."/>
            <person name="Ohm R."/>
            <person name="Pangilinan J."/>
            <person name="Park H.-J."/>
            <person name="Ramirez L."/>
            <person name="Alfaro M."/>
            <person name="Sun H."/>
            <person name="Tritt A."/>
            <person name="Yoshinaga Y."/>
            <person name="Zwiers L.-H."/>
            <person name="Turgeon B."/>
            <person name="Goodwin S."/>
            <person name="Spatafora J."/>
            <person name="Crous P."/>
            <person name="Grigoriev I."/>
        </authorList>
    </citation>
    <scope>NUCLEOTIDE SEQUENCE</scope>
    <source>
        <strain evidence="9">ATCC 16933</strain>
    </source>
</reference>
<evidence type="ECO:0000256" key="6">
    <source>
        <dbReference type="SAM" id="MobiDB-lite"/>
    </source>
</evidence>
<dbReference type="PANTHER" id="PTHR33048:SF19">
    <property type="entry name" value="MEMBRANE PROTEIN PTH11-LIKE, PUTATIVE (AFU_ORTHOLOGUE AFUA_1G14080)-RELATED"/>
    <property type="match status" value="1"/>
</dbReference>
<dbReference type="GO" id="GO:0016020">
    <property type="term" value="C:membrane"/>
    <property type="evidence" value="ECO:0007669"/>
    <property type="project" value="UniProtKB-SubCell"/>
</dbReference>
<proteinExistence type="inferred from homology"/>
<evidence type="ECO:0000256" key="2">
    <source>
        <dbReference type="ARBA" id="ARBA00022692"/>
    </source>
</evidence>
<feature type="transmembrane region" description="Helical" evidence="7">
    <location>
        <begin position="59"/>
        <end position="80"/>
    </location>
</feature>
<feature type="transmembrane region" description="Helical" evidence="7">
    <location>
        <begin position="148"/>
        <end position="169"/>
    </location>
</feature>
<evidence type="ECO:0000313" key="10">
    <source>
        <dbReference type="Proteomes" id="UP000799766"/>
    </source>
</evidence>
<dbReference type="PANTHER" id="PTHR33048">
    <property type="entry name" value="PTH11-LIKE INTEGRAL MEMBRANE PROTEIN (AFU_ORTHOLOGUE AFUA_5G11245)"/>
    <property type="match status" value="1"/>
</dbReference>
<sequence>MLLGRSIGDTTPPPARSKQENNPTLLFTWWCTGFSLVIILFRLAGRWVRTERLFREDKVMALSIIPLLARMGFIHVVLIYGTNNVDASGLSLEDIEHRRLGSRLVLAGRIFYALFIWTAKFTISEFLKRMTDRFWKRTYEMILRSIRVFLGVTFFAVVIATLAECQPFPHYWQVVPDPGPQCRLGYGHLMTMGVSDMITDVMLIAFPIPIIIKSAMPMKRKISLILLFSLSAVLIGITGARMANVVERHGSQQYRTVWASSEILAAAAVSNALILGSFLRDRGVKKAKYKFGSTSDSIERASSRRPTVTALQWGSDEDLIRDTNMGYRLDPELHEHHSIPRPAPAALPASPGSVGRDKRNPFADKNWQFPDRQGVSSRDSEESDLKVPVPEQPMPSPREIHMSSNNGNGGRRNVNFFDVGGLLEDGATAASSPHSSLA</sequence>
<comment type="similarity">
    <text evidence="5">Belongs to the SAT4 family.</text>
</comment>
<feature type="transmembrane region" description="Helical" evidence="7">
    <location>
        <begin position="224"/>
        <end position="243"/>
    </location>
</feature>
<protein>
    <recommendedName>
        <fullName evidence="8">Rhodopsin domain-containing protein</fullName>
    </recommendedName>
</protein>
<accession>A0A6A6P3I3</accession>
<evidence type="ECO:0000256" key="1">
    <source>
        <dbReference type="ARBA" id="ARBA00004141"/>
    </source>
</evidence>
<evidence type="ECO:0000259" key="8">
    <source>
        <dbReference type="Pfam" id="PF20684"/>
    </source>
</evidence>
<feature type="domain" description="Rhodopsin" evidence="8">
    <location>
        <begin position="42"/>
        <end position="253"/>
    </location>
</feature>
<comment type="subcellular location">
    <subcellularLocation>
        <location evidence="1">Membrane</location>
        <topology evidence="1">Multi-pass membrane protein</topology>
    </subcellularLocation>
</comment>
<evidence type="ECO:0000256" key="5">
    <source>
        <dbReference type="ARBA" id="ARBA00038359"/>
    </source>
</evidence>
<feature type="transmembrane region" description="Helical" evidence="7">
    <location>
        <begin position="263"/>
        <end position="280"/>
    </location>
</feature>
<feature type="transmembrane region" description="Helical" evidence="7">
    <location>
        <begin position="100"/>
        <end position="127"/>
    </location>
</feature>
<keyword evidence="3 7" id="KW-1133">Transmembrane helix</keyword>
<feature type="non-terminal residue" evidence="9">
    <location>
        <position position="438"/>
    </location>
</feature>
<dbReference type="AlphaFoldDB" id="A0A6A6P3I3"/>
<keyword evidence="4 7" id="KW-0472">Membrane</keyword>
<dbReference type="InterPro" id="IPR049326">
    <property type="entry name" value="Rhodopsin_dom_fungi"/>
</dbReference>
<name>A0A6A6P3I3_9PEZI</name>
<dbReference type="InterPro" id="IPR052337">
    <property type="entry name" value="SAT4-like"/>
</dbReference>